<name>A0ABQ2VBS0_9ACTN</name>
<protein>
    <recommendedName>
        <fullName evidence="4">Integral membrane protein</fullName>
    </recommendedName>
</protein>
<comment type="caution">
    <text evidence="2">The sequence shown here is derived from an EMBL/GenBank/DDBJ whole genome shotgun (WGS) entry which is preliminary data.</text>
</comment>
<sequence>MPVCVSGGRRGRGRPARELTVKPARLSAAVLISAVALGAAAPGAAARVEPNPVAAGERFTISDARRCGAGHDVRAVSPLFGSVALRPGARGMAAEVRVPGQAAPGRYRVTVECGPNGPRHAETVMVSGGWADGVNATQAAGGLALLALAGGAAYLLRRSGGGR</sequence>
<evidence type="ECO:0008006" key="4">
    <source>
        <dbReference type="Google" id="ProtNLM"/>
    </source>
</evidence>
<keyword evidence="1" id="KW-0472">Membrane</keyword>
<dbReference type="EMBL" id="BMRP01000019">
    <property type="protein sequence ID" value="GGU78891.1"/>
    <property type="molecule type" value="Genomic_DNA"/>
</dbReference>
<keyword evidence="1" id="KW-0812">Transmembrane</keyword>
<keyword evidence="1" id="KW-1133">Transmembrane helix</keyword>
<proteinExistence type="predicted"/>
<feature type="transmembrane region" description="Helical" evidence="1">
    <location>
        <begin position="136"/>
        <end position="156"/>
    </location>
</feature>
<keyword evidence="3" id="KW-1185">Reference proteome</keyword>
<dbReference type="Proteomes" id="UP000654471">
    <property type="component" value="Unassembled WGS sequence"/>
</dbReference>
<gene>
    <name evidence="2" type="ORF">GCM10010211_51020</name>
</gene>
<reference evidence="3" key="1">
    <citation type="journal article" date="2019" name="Int. J. Syst. Evol. Microbiol.">
        <title>The Global Catalogue of Microorganisms (GCM) 10K type strain sequencing project: providing services to taxonomists for standard genome sequencing and annotation.</title>
        <authorList>
            <consortium name="The Broad Institute Genomics Platform"/>
            <consortium name="The Broad Institute Genome Sequencing Center for Infectious Disease"/>
            <person name="Wu L."/>
            <person name="Ma J."/>
        </authorList>
    </citation>
    <scope>NUCLEOTIDE SEQUENCE [LARGE SCALE GENOMIC DNA]</scope>
    <source>
        <strain evidence="3">JCM 3399</strain>
    </source>
</reference>
<evidence type="ECO:0000313" key="2">
    <source>
        <dbReference type="EMBL" id="GGU78891.1"/>
    </source>
</evidence>
<evidence type="ECO:0000313" key="3">
    <source>
        <dbReference type="Proteomes" id="UP000654471"/>
    </source>
</evidence>
<evidence type="ECO:0000256" key="1">
    <source>
        <dbReference type="SAM" id="Phobius"/>
    </source>
</evidence>
<organism evidence="2 3">
    <name type="scientific">Streptomyces albospinus</name>
    <dbReference type="NCBI Taxonomy" id="285515"/>
    <lineage>
        <taxon>Bacteria</taxon>
        <taxon>Bacillati</taxon>
        <taxon>Actinomycetota</taxon>
        <taxon>Actinomycetes</taxon>
        <taxon>Kitasatosporales</taxon>
        <taxon>Streptomycetaceae</taxon>
        <taxon>Streptomyces</taxon>
    </lineage>
</organism>
<accession>A0ABQ2VBS0</accession>